<organism evidence="3 4">
    <name type="scientific">Malus baccata</name>
    <name type="common">Siberian crab apple</name>
    <name type="synonym">Pyrus baccata</name>
    <dbReference type="NCBI Taxonomy" id="106549"/>
    <lineage>
        <taxon>Eukaryota</taxon>
        <taxon>Viridiplantae</taxon>
        <taxon>Streptophyta</taxon>
        <taxon>Embryophyta</taxon>
        <taxon>Tracheophyta</taxon>
        <taxon>Spermatophyta</taxon>
        <taxon>Magnoliopsida</taxon>
        <taxon>eudicotyledons</taxon>
        <taxon>Gunneridae</taxon>
        <taxon>Pentapetalae</taxon>
        <taxon>rosids</taxon>
        <taxon>fabids</taxon>
        <taxon>Rosales</taxon>
        <taxon>Rosaceae</taxon>
        <taxon>Amygdaloideae</taxon>
        <taxon>Maleae</taxon>
        <taxon>Malus</taxon>
    </lineage>
</organism>
<sequence length="135" mass="14121">MVLSVFLRLPLVFAPRCTCSKIPLFCTAAHAAQVQLASSLPSAAKAAYLPVRVTSLHRQPSTLTALPRSFLLLSFHAAQRAAPTLPSVSVRVSPTCPLSWRVSLAGLPSSASLPPPVSQAAKGSFYPPSASVPGF</sequence>
<dbReference type="Proteomes" id="UP000315295">
    <property type="component" value="Unassembled WGS sequence"/>
</dbReference>
<keyword evidence="4" id="KW-1185">Reference proteome</keyword>
<accession>A0A540NRC0</accession>
<name>A0A540NRC0_MALBA</name>
<keyword evidence="2" id="KW-0732">Signal</keyword>
<proteinExistence type="predicted"/>
<evidence type="ECO:0000313" key="3">
    <source>
        <dbReference type="EMBL" id="TQE13571.1"/>
    </source>
</evidence>
<feature type="chain" id="PRO_5022206081" evidence="2">
    <location>
        <begin position="20"/>
        <end position="135"/>
    </location>
</feature>
<evidence type="ECO:0000256" key="2">
    <source>
        <dbReference type="SAM" id="SignalP"/>
    </source>
</evidence>
<evidence type="ECO:0000313" key="4">
    <source>
        <dbReference type="Proteomes" id="UP000315295"/>
    </source>
</evidence>
<dbReference type="AlphaFoldDB" id="A0A540NRC0"/>
<gene>
    <name evidence="3" type="ORF">C1H46_000902</name>
</gene>
<feature type="region of interest" description="Disordered" evidence="1">
    <location>
        <begin position="113"/>
        <end position="135"/>
    </location>
</feature>
<feature type="signal peptide" evidence="2">
    <location>
        <begin position="1"/>
        <end position="19"/>
    </location>
</feature>
<evidence type="ECO:0000256" key="1">
    <source>
        <dbReference type="SAM" id="MobiDB-lite"/>
    </source>
</evidence>
<protein>
    <submittedName>
        <fullName evidence="3">Uncharacterized protein</fullName>
    </submittedName>
</protein>
<reference evidence="3 4" key="1">
    <citation type="journal article" date="2019" name="G3 (Bethesda)">
        <title>Sequencing of a Wild Apple (Malus baccata) Genome Unravels the Differences Between Cultivated and Wild Apple Species Regarding Disease Resistance and Cold Tolerance.</title>
        <authorList>
            <person name="Chen X."/>
        </authorList>
    </citation>
    <scope>NUCLEOTIDE SEQUENCE [LARGE SCALE GENOMIC DNA]</scope>
    <source>
        <strain evidence="4">cv. Shandingzi</strain>
        <tissue evidence="3">Leaves</tissue>
    </source>
</reference>
<dbReference type="EMBL" id="VIEB01000010">
    <property type="protein sequence ID" value="TQE13571.1"/>
    <property type="molecule type" value="Genomic_DNA"/>
</dbReference>
<comment type="caution">
    <text evidence="3">The sequence shown here is derived from an EMBL/GenBank/DDBJ whole genome shotgun (WGS) entry which is preliminary data.</text>
</comment>